<gene>
    <name evidence="1" type="ORF">SDC9_62074</name>
</gene>
<comment type="caution">
    <text evidence="1">The sequence shown here is derived from an EMBL/GenBank/DDBJ whole genome shotgun (WGS) entry which is preliminary data.</text>
</comment>
<organism evidence="1">
    <name type="scientific">bioreactor metagenome</name>
    <dbReference type="NCBI Taxonomy" id="1076179"/>
    <lineage>
        <taxon>unclassified sequences</taxon>
        <taxon>metagenomes</taxon>
        <taxon>ecological metagenomes</taxon>
    </lineage>
</organism>
<reference evidence="1" key="1">
    <citation type="submission" date="2019-08" db="EMBL/GenBank/DDBJ databases">
        <authorList>
            <person name="Kucharzyk K."/>
            <person name="Murdoch R.W."/>
            <person name="Higgins S."/>
            <person name="Loffler F."/>
        </authorList>
    </citation>
    <scope>NUCLEOTIDE SEQUENCE</scope>
</reference>
<sequence length="91" mass="9846">MAFSMAEPTFAYNAYTSDSSALVSRQARAAIIPFIMPMPWSPSPMALSTRVRYGSLRIILSAQASSISRAWAKVIVSIIGFPLSAFSENGK</sequence>
<dbReference type="AlphaFoldDB" id="A0A644XN67"/>
<proteinExistence type="predicted"/>
<dbReference type="EMBL" id="VSSQ01002486">
    <property type="protein sequence ID" value="MPM15703.1"/>
    <property type="molecule type" value="Genomic_DNA"/>
</dbReference>
<protein>
    <submittedName>
        <fullName evidence="1">Uncharacterized protein</fullName>
    </submittedName>
</protein>
<name>A0A644XN67_9ZZZZ</name>
<evidence type="ECO:0000313" key="1">
    <source>
        <dbReference type="EMBL" id="MPM15703.1"/>
    </source>
</evidence>
<accession>A0A644XN67</accession>